<dbReference type="SUPFAM" id="SSF56300">
    <property type="entry name" value="Metallo-dependent phosphatases"/>
    <property type="match status" value="1"/>
</dbReference>
<keyword evidence="3" id="KW-1185">Reference proteome</keyword>
<protein>
    <recommendedName>
        <fullName evidence="1">Calcineurin-like phosphoesterase domain-containing protein</fullName>
    </recommendedName>
</protein>
<dbReference type="GO" id="GO:0016787">
    <property type="term" value="F:hydrolase activity"/>
    <property type="evidence" value="ECO:0007669"/>
    <property type="project" value="InterPro"/>
</dbReference>
<dbReference type="InterPro" id="IPR004843">
    <property type="entry name" value="Calcineurin-like_PHP"/>
</dbReference>
<evidence type="ECO:0000259" key="1">
    <source>
        <dbReference type="Pfam" id="PF00149"/>
    </source>
</evidence>
<evidence type="ECO:0000313" key="3">
    <source>
        <dbReference type="Proteomes" id="UP000444721"/>
    </source>
</evidence>
<reference evidence="2 3" key="1">
    <citation type="journal article" date="2019" name="Sci. Rep.">
        <title>Nanopore sequencing improves the draft genome of the human pathogenic amoeba Naegleria fowleri.</title>
        <authorList>
            <person name="Liechti N."/>
            <person name="Schurch N."/>
            <person name="Bruggmann R."/>
            <person name="Wittwer M."/>
        </authorList>
    </citation>
    <scope>NUCLEOTIDE SEQUENCE [LARGE SCALE GENOMIC DNA]</scope>
    <source>
        <strain evidence="2 3">ATCC 30894</strain>
    </source>
</reference>
<feature type="domain" description="Calcineurin-like phosphoesterase" evidence="1">
    <location>
        <begin position="1"/>
        <end position="237"/>
    </location>
</feature>
<dbReference type="VEuPathDB" id="AmoebaDB:NF0044970"/>
<dbReference type="GeneID" id="68114041"/>
<dbReference type="PANTHER" id="PTHR37844">
    <property type="entry name" value="SER/THR PROTEIN PHOSPHATASE SUPERFAMILY (AFU_ORTHOLOGUE AFUA_1G14840)"/>
    <property type="match status" value="1"/>
</dbReference>
<evidence type="ECO:0000313" key="2">
    <source>
        <dbReference type="EMBL" id="KAF0974213.1"/>
    </source>
</evidence>
<dbReference type="Proteomes" id="UP000444721">
    <property type="component" value="Unassembled WGS sequence"/>
</dbReference>
<comment type="caution">
    <text evidence="2">The sequence shown here is derived from an EMBL/GenBank/DDBJ whole genome shotgun (WGS) entry which is preliminary data.</text>
</comment>
<dbReference type="VEuPathDB" id="AmoebaDB:NfTy_075530"/>
<dbReference type="InterPro" id="IPR029052">
    <property type="entry name" value="Metallo-depent_PP-like"/>
</dbReference>
<accession>A0A6A5B6Q7</accession>
<dbReference type="AlphaFoldDB" id="A0A6A5B6Q7"/>
<dbReference type="PANTHER" id="PTHR37844:SF1">
    <property type="entry name" value="CALCINEURIN-LIKE PHOSPHOESTERASE DOMAIN-CONTAINING PROTEIN"/>
    <property type="match status" value="1"/>
</dbReference>
<proteinExistence type="predicted"/>
<gene>
    <name evidence="2" type="ORF">FDP41_006823</name>
</gene>
<dbReference type="EMBL" id="VFQX01000053">
    <property type="protein sequence ID" value="KAF0974213.1"/>
    <property type="molecule type" value="Genomic_DNA"/>
</dbReference>
<sequence>MKIQLLSDLHIEHFDSYDLFQNKYKQLIAWNQFMREGSYSDFLKDVSEKYAHVIVVAGNHEFYNNEYWSCNEQMNKVCSQFNNVYFLDRGSVEITSNSGEKISFLGCALWSQVPDHAKSIVQNSMNDYHIIKIKDNNQSNFHNITRKLTVDDTNWFFNRDYNFLKDAIEQERNKNSTQQRKIIVVTHHAPMTTGVSSPYYEQTQNSETRLINTAFATDLHHLMGSPVVLWISGHTHYSAIQQYNGTHIASNQLGYISFHNEDNDNNYREDLVFDTLQQ</sequence>
<dbReference type="RefSeq" id="XP_044558926.1">
    <property type="nucleotide sequence ID" value="XM_044710500.1"/>
</dbReference>
<organism evidence="2 3">
    <name type="scientific">Naegleria fowleri</name>
    <name type="common">Brain eating amoeba</name>
    <dbReference type="NCBI Taxonomy" id="5763"/>
    <lineage>
        <taxon>Eukaryota</taxon>
        <taxon>Discoba</taxon>
        <taxon>Heterolobosea</taxon>
        <taxon>Tetramitia</taxon>
        <taxon>Eutetramitia</taxon>
        <taxon>Vahlkampfiidae</taxon>
        <taxon>Naegleria</taxon>
    </lineage>
</organism>
<dbReference type="Pfam" id="PF00149">
    <property type="entry name" value="Metallophos"/>
    <property type="match status" value="1"/>
</dbReference>
<dbReference type="Gene3D" id="3.60.21.10">
    <property type="match status" value="1"/>
</dbReference>
<dbReference type="VEuPathDB" id="AmoebaDB:FDP41_006823"/>
<dbReference type="OrthoDB" id="550558at2759"/>
<dbReference type="OMA" id="CDFERKG"/>
<name>A0A6A5B6Q7_NAEFO</name>